<reference evidence="1" key="1">
    <citation type="submission" date="2020-12" db="EMBL/GenBank/DDBJ databases">
        <title>Oil enriched cultivation method for isolating marine PHA-producing bacteria.</title>
        <authorList>
            <person name="Zheng W."/>
            <person name="Yu S."/>
            <person name="Huang Y."/>
        </authorList>
    </citation>
    <scope>NUCLEOTIDE SEQUENCE</scope>
    <source>
        <strain evidence="1">SY-2-12</strain>
    </source>
</reference>
<sequence>MNRLRTAALVQFRRMTGLLVVLILVQGVGNGLAGAKQANGSEQAVARMLIASDGLSAQTNLAAKAMATRFKAIVTSHFALGTMARDALGYDRFNQLGTKRQRQYTEAFKEHLAQGFVLGVRRLGSAVSTVLGSRTAPGGAVIVVSRSRVAGREKDTFWHMCREHPALVCDIEVDGIRASARQRAAFSRVLEEHGFERLLTDLRSGELAGRIS</sequence>
<dbReference type="InterPro" id="IPR008869">
    <property type="entry name" value="MlaC/ttg2D"/>
</dbReference>
<name>A0A939EJM7_9HYPH</name>
<protein>
    <submittedName>
        <fullName evidence="1">ABC transporter substrate-binding protein</fullName>
    </submittedName>
</protein>
<dbReference type="Pfam" id="PF05494">
    <property type="entry name" value="MlaC"/>
    <property type="match status" value="1"/>
</dbReference>
<dbReference type="Proteomes" id="UP000664096">
    <property type="component" value="Unassembled WGS sequence"/>
</dbReference>
<dbReference type="AlphaFoldDB" id="A0A939EJM7"/>
<dbReference type="RefSeq" id="WP_207143579.1">
    <property type="nucleotide sequence ID" value="NZ_JAEKJZ010000007.1"/>
</dbReference>
<dbReference type="Gene3D" id="3.10.450.710">
    <property type="entry name" value="Tgt2/MlaC"/>
    <property type="match status" value="1"/>
</dbReference>
<comment type="caution">
    <text evidence="1">The sequence shown here is derived from an EMBL/GenBank/DDBJ whole genome shotgun (WGS) entry which is preliminary data.</text>
</comment>
<organism evidence="1 2">
    <name type="scientific">Roseibium aggregatum</name>
    <dbReference type="NCBI Taxonomy" id="187304"/>
    <lineage>
        <taxon>Bacteria</taxon>
        <taxon>Pseudomonadati</taxon>
        <taxon>Pseudomonadota</taxon>
        <taxon>Alphaproteobacteria</taxon>
        <taxon>Hyphomicrobiales</taxon>
        <taxon>Stappiaceae</taxon>
        <taxon>Roseibium</taxon>
    </lineage>
</organism>
<evidence type="ECO:0000313" key="2">
    <source>
        <dbReference type="Proteomes" id="UP000664096"/>
    </source>
</evidence>
<gene>
    <name evidence="1" type="ORF">JF539_24940</name>
</gene>
<accession>A0A939EJM7</accession>
<dbReference type="EMBL" id="JAEKJZ010000007">
    <property type="protein sequence ID" value="MBN9673627.1"/>
    <property type="molecule type" value="Genomic_DNA"/>
</dbReference>
<proteinExistence type="predicted"/>
<dbReference type="InterPro" id="IPR042245">
    <property type="entry name" value="Tgt2/MlaC_sf"/>
</dbReference>
<evidence type="ECO:0000313" key="1">
    <source>
        <dbReference type="EMBL" id="MBN9673627.1"/>
    </source>
</evidence>